<dbReference type="PANTHER" id="PTHR43108:SF6">
    <property type="entry name" value="N-SULPHOGLUCOSAMINE SULPHOHYDROLASE"/>
    <property type="match status" value="1"/>
</dbReference>
<organism evidence="4 5">
    <name type="scientific">Paenibacillus solanacearum</name>
    <dbReference type="NCBI Taxonomy" id="2048548"/>
    <lineage>
        <taxon>Bacteria</taxon>
        <taxon>Bacillati</taxon>
        <taxon>Bacillota</taxon>
        <taxon>Bacilli</taxon>
        <taxon>Bacillales</taxon>
        <taxon>Paenibacillaceae</taxon>
        <taxon>Paenibacillus</taxon>
    </lineage>
</organism>
<dbReference type="EMBL" id="CAJVAS010000014">
    <property type="protein sequence ID" value="CAG7632712.1"/>
    <property type="molecule type" value="Genomic_DNA"/>
</dbReference>
<dbReference type="CDD" id="cd16031">
    <property type="entry name" value="G6S_like"/>
    <property type="match status" value="1"/>
</dbReference>
<dbReference type="Proteomes" id="UP000693672">
    <property type="component" value="Unassembled WGS sequence"/>
</dbReference>
<evidence type="ECO:0000259" key="3">
    <source>
        <dbReference type="Pfam" id="PF00884"/>
    </source>
</evidence>
<name>A0A916NXS8_9BACL</name>
<dbReference type="Pfam" id="PF00884">
    <property type="entry name" value="Sulfatase"/>
    <property type="match status" value="1"/>
</dbReference>
<keyword evidence="1" id="KW-0732">Signal</keyword>
<keyword evidence="4" id="KW-0378">Hydrolase</keyword>
<evidence type="ECO:0000256" key="1">
    <source>
        <dbReference type="ARBA" id="ARBA00022729"/>
    </source>
</evidence>
<keyword evidence="2" id="KW-0325">Glycoprotein</keyword>
<dbReference type="InterPro" id="IPR024607">
    <property type="entry name" value="Sulfatase_CS"/>
</dbReference>
<gene>
    <name evidence="4" type="ORF">PAESOLCIP111_03407</name>
</gene>
<evidence type="ECO:0000313" key="5">
    <source>
        <dbReference type="Proteomes" id="UP000693672"/>
    </source>
</evidence>
<proteinExistence type="predicted"/>
<dbReference type="PANTHER" id="PTHR43108">
    <property type="entry name" value="N-ACETYLGLUCOSAMINE-6-SULFATASE FAMILY MEMBER"/>
    <property type="match status" value="1"/>
</dbReference>
<dbReference type="InterPro" id="IPR000917">
    <property type="entry name" value="Sulfatase_N"/>
</dbReference>
<reference evidence="4" key="1">
    <citation type="submission" date="2021-06" db="EMBL/GenBank/DDBJ databases">
        <authorList>
            <person name="Criscuolo A."/>
        </authorList>
    </citation>
    <scope>NUCLEOTIDE SEQUENCE</scope>
    <source>
        <strain evidence="4">CIP111600</strain>
    </source>
</reference>
<comment type="caution">
    <text evidence="4">The sequence shown here is derived from an EMBL/GenBank/DDBJ whole genome shotgun (WGS) entry which is preliminary data.</text>
</comment>
<dbReference type="AlphaFoldDB" id="A0A916NXS8"/>
<dbReference type="PROSITE" id="PS00523">
    <property type="entry name" value="SULFATASE_1"/>
    <property type="match status" value="1"/>
</dbReference>
<keyword evidence="5" id="KW-1185">Reference proteome</keyword>
<sequence length="467" mass="53862">MKRPNIVFIMSDDHAAHAMSCYGSRINQTPNLDRIAGEGMRYDNCFCTNSICAPSRATILTGLYNHLNGVLTLGDRFDGSRQTVSKLLQQAGYQTAIIGKWHLGHGGVSDPTGFDYWSVLPGQGDYRNPKFIEMGEEKQYEGYVTDIITDHSIDWIQKRDKERPFFLMCHHKAPHRPWIPDEKHAHLYEDVDIPEPPTFNDDYSNRAAAAEAAIMRIERDLKPRDLKMDPPEGLSDQELKSWKYQRYIKDYLRCVASIDDNVGRLLDTLDTEGVADDTIVVYTSDQGFFLGDHGWFDKRFMYEESLRMPFIVRYPKEIKPGTVQEAMALNVDFAPTFLDYAGLSVPEEMQGSSLRPLMQGEVPDGWRTSMYYRYWMHLSEHGVYAHYGLRTHDYKLIYYYADALGATDAIDDPKPPEWELFDLQRDPYEMNNVYADPAYADTVKRLTEELYRLQREVNDAPYVEPVG</sequence>
<dbReference type="RefSeq" id="WP_218093161.1">
    <property type="nucleotide sequence ID" value="NZ_CAJVAS010000014.1"/>
</dbReference>
<dbReference type="GO" id="GO:0016787">
    <property type="term" value="F:hydrolase activity"/>
    <property type="evidence" value="ECO:0007669"/>
    <property type="project" value="UniProtKB-KW"/>
</dbReference>
<dbReference type="EC" id="3.1.6.-" evidence="4"/>
<protein>
    <submittedName>
        <fullName evidence="4">N-acetylglucosamine-6-O-sulfatase</fullName>
        <ecNumber evidence="4">3.1.6.-</ecNumber>
    </submittedName>
</protein>
<feature type="domain" description="Sulfatase N-terminal" evidence="3">
    <location>
        <begin position="4"/>
        <end position="342"/>
    </location>
</feature>
<accession>A0A916NXS8</accession>
<evidence type="ECO:0000313" key="4">
    <source>
        <dbReference type="EMBL" id="CAG7632712.1"/>
    </source>
</evidence>
<evidence type="ECO:0000256" key="2">
    <source>
        <dbReference type="ARBA" id="ARBA00023180"/>
    </source>
</evidence>
<dbReference type="PROSITE" id="PS00149">
    <property type="entry name" value="SULFATASE_2"/>
    <property type="match status" value="1"/>
</dbReference>